<dbReference type="InterPro" id="IPR036378">
    <property type="entry name" value="FAS1_dom_sf"/>
</dbReference>
<dbReference type="Proteomes" id="UP000759298">
    <property type="component" value="Unassembled WGS sequence"/>
</dbReference>
<dbReference type="PANTHER" id="PTHR10900">
    <property type="entry name" value="PERIOSTIN-RELATED"/>
    <property type="match status" value="1"/>
</dbReference>
<dbReference type="EMBL" id="JAHWXP010000005">
    <property type="protein sequence ID" value="MBY8338389.1"/>
    <property type="molecule type" value="Genomic_DNA"/>
</dbReference>
<dbReference type="PROSITE" id="PS50213">
    <property type="entry name" value="FAS1"/>
    <property type="match status" value="1"/>
</dbReference>
<protein>
    <submittedName>
        <fullName evidence="3">Fasciclin domain-containing protein</fullName>
    </submittedName>
</protein>
<dbReference type="InterPro" id="IPR000782">
    <property type="entry name" value="FAS1_domain"/>
</dbReference>
<dbReference type="Pfam" id="PF02469">
    <property type="entry name" value="Fasciclin"/>
    <property type="match status" value="1"/>
</dbReference>
<gene>
    <name evidence="3" type="ORF">KYN89_15175</name>
</gene>
<dbReference type="RefSeq" id="WP_222825854.1">
    <property type="nucleotide sequence ID" value="NZ_JAHWXP010000005.1"/>
</dbReference>
<evidence type="ECO:0000259" key="2">
    <source>
        <dbReference type="PROSITE" id="PS50213"/>
    </source>
</evidence>
<keyword evidence="4" id="KW-1185">Reference proteome</keyword>
<dbReference type="InterPro" id="IPR050904">
    <property type="entry name" value="Adhesion/Biosynth-related"/>
</dbReference>
<feature type="chain" id="PRO_5046583205" evidence="1">
    <location>
        <begin position="24"/>
        <end position="185"/>
    </location>
</feature>
<keyword evidence="1" id="KW-0732">Signal</keyword>
<proteinExistence type="predicted"/>
<dbReference type="PANTHER" id="PTHR10900:SF77">
    <property type="entry name" value="FI19380P1"/>
    <property type="match status" value="1"/>
</dbReference>
<evidence type="ECO:0000313" key="4">
    <source>
        <dbReference type="Proteomes" id="UP000759298"/>
    </source>
</evidence>
<evidence type="ECO:0000313" key="3">
    <source>
        <dbReference type="EMBL" id="MBY8338389.1"/>
    </source>
</evidence>
<organism evidence="3 4">
    <name type="scientific">Alteriqipengyuania abyssalis</name>
    <dbReference type="NCBI Taxonomy" id="2860200"/>
    <lineage>
        <taxon>Bacteria</taxon>
        <taxon>Pseudomonadati</taxon>
        <taxon>Pseudomonadota</taxon>
        <taxon>Alphaproteobacteria</taxon>
        <taxon>Sphingomonadales</taxon>
        <taxon>Erythrobacteraceae</taxon>
        <taxon>Alteriqipengyuania</taxon>
    </lineage>
</organism>
<dbReference type="PROSITE" id="PS51257">
    <property type="entry name" value="PROKAR_LIPOPROTEIN"/>
    <property type="match status" value="1"/>
</dbReference>
<name>A0ABS7PH42_9SPHN</name>
<dbReference type="SUPFAM" id="SSF82153">
    <property type="entry name" value="FAS1 domain"/>
    <property type="match status" value="1"/>
</dbReference>
<feature type="domain" description="FAS1" evidence="2">
    <location>
        <begin position="38"/>
        <end position="181"/>
    </location>
</feature>
<sequence length="185" mass="18907">MMKKTIIPALGALSLMLAGCDAADEAADPVKSTATAGSQDLAATIAGIDDLSTAAEVIGNAGLEDPFDGAGSYTAFLPSNAAFAALPEGDLERLRSDEGRPEVIALLRGHLAVGAISREDLDRALDQNGGSIELASVADEPIQVRKIDGQILVGDGDDAPHLTKIAEAASNGVVYVIDGFIPPEN</sequence>
<comment type="caution">
    <text evidence="3">The sequence shown here is derived from an EMBL/GenBank/DDBJ whole genome shotgun (WGS) entry which is preliminary data.</text>
</comment>
<evidence type="ECO:0000256" key="1">
    <source>
        <dbReference type="SAM" id="SignalP"/>
    </source>
</evidence>
<dbReference type="SMART" id="SM00554">
    <property type="entry name" value="FAS1"/>
    <property type="match status" value="1"/>
</dbReference>
<dbReference type="Gene3D" id="2.30.180.10">
    <property type="entry name" value="FAS1 domain"/>
    <property type="match status" value="1"/>
</dbReference>
<reference evidence="3 4" key="1">
    <citation type="submission" date="2021-07" db="EMBL/GenBank/DDBJ databases">
        <title>Alteriqipengyuania abyssalis NZ-12B nov, sp.nov isolated from deep sea sponge in pacific ocean.</title>
        <authorList>
            <person name="Tareen S."/>
            <person name="Wink J."/>
        </authorList>
    </citation>
    <scope>NUCLEOTIDE SEQUENCE [LARGE SCALE GENOMIC DNA]</scope>
    <source>
        <strain evidence="3 4">NZ-12B</strain>
    </source>
</reference>
<accession>A0ABS7PH42</accession>
<feature type="signal peptide" evidence="1">
    <location>
        <begin position="1"/>
        <end position="23"/>
    </location>
</feature>